<dbReference type="InterPro" id="IPR001314">
    <property type="entry name" value="Peptidase_S1A"/>
</dbReference>
<evidence type="ECO:0000256" key="9">
    <source>
        <dbReference type="ARBA" id="ARBA00036320"/>
    </source>
</evidence>
<reference evidence="13" key="2">
    <citation type="submission" date="2022-10" db="EMBL/GenBank/DDBJ databases">
        <authorList>
            <consortium name="ENA_rothamsted_submissions"/>
            <consortium name="culmorum"/>
            <person name="King R."/>
        </authorList>
    </citation>
    <scope>NUCLEOTIDE SEQUENCE</scope>
</reference>
<dbReference type="InterPro" id="IPR009003">
    <property type="entry name" value="Peptidase_S1_PA"/>
</dbReference>
<dbReference type="PROSITE" id="PS00135">
    <property type="entry name" value="TRYPSIN_SER"/>
    <property type="match status" value="1"/>
</dbReference>
<sequence length="307" mass="34145">MLSANNINSIILDMRVPILCGFLFFLMKIHNPHGTILERLKVMTIAKFISKLLTRYTNEMLPLWLFLIELVTLNDQVFAVNRIVGGRKVSIDDFPYQLSLRLNGKPICGAVLISADTGLTAAHCLPKSGSYTVRAGSSSVDSGGVIVPVRRAILHPENNLRNDDYDIGILKFSRPLRFSNSIRPVKLPEEFQSLPDHTKGNVSGWGSISGIFPFQPDFLHAVELPVLPSWFCQFSYRYIRITPRMFCAGYREGGRDSCQGDSGGPFVVNGILYGLVSWGFNCAQPGYPGVYTNIPALRKYIRQNAGV</sequence>
<comment type="catalytic activity">
    <reaction evidence="9">
        <text>Preferential cleavage: Arg-|-Xaa, Lys-|-Xaa.</text>
        <dbReference type="EC" id="3.4.21.4"/>
    </reaction>
</comment>
<evidence type="ECO:0000256" key="1">
    <source>
        <dbReference type="ARBA" id="ARBA00007664"/>
    </source>
</evidence>
<keyword evidence="8" id="KW-1015">Disulfide bond</keyword>
<evidence type="ECO:0000313" key="13">
    <source>
        <dbReference type="EMBL" id="CAH1163021.1"/>
    </source>
</evidence>
<keyword evidence="7" id="KW-0865">Zymogen</keyword>
<evidence type="ECO:0000313" key="14">
    <source>
        <dbReference type="Proteomes" id="UP001153737"/>
    </source>
</evidence>
<dbReference type="PRINTS" id="PR00722">
    <property type="entry name" value="CHYMOTRYPSIN"/>
</dbReference>
<dbReference type="PANTHER" id="PTHR24276">
    <property type="entry name" value="POLYSERASE-RELATED"/>
    <property type="match status" value="1"/>
</dbReference>
<dbReference type="GO" id="GO:0006508">
    <property type="term" value="P:proteolysis"/>
    <property type="evidence" value="ECO:0007669"/>
    <property type="project" value="UniProtKB-KW"/>
</dbReference>
<evidence type="ECO:0000256" key="6">
    <source>
        <dbReference type="ARBA" id="ARBA00022825"/>
    </source>
</evidence>
<evidence type="ECO:0000256" key="7">
    <source>
        <dbReference type="ARBA" id="ARBA00023145"/>
    </source>
</evidence>
<dbReference type="FunFam" id="2.40.10.10:FF:000077">
    <property type="entry name" value="Predicted protein"/>
    <property type="match status" value="1"/>
</dbReference>
<protein>
    <recommendedName>
        <fullName evidence="10">trypsin</fullName>
        <ecNumber evidence="10">3.4.21.4</ecNumber>
    </recommendedName>
</protein>
<dbReference type="InterPro" id="IPR001254">
    <property type="entry name" value="Trypsin_dom"/>
</dbReference>
<dbReference type="Gene3D" id="2.40.10.10">
    <property type="entry name" value="Trypsin-like serine proteases"/>
    <property type="match status" value="1"/>
</dbReference>
<dbReference type="AlphaFoldDB" id="A0A9P0GU67"/>
<reference evidence="13" key="1">
    <citation type="submission" date="2022-01" db="EMBL/GenBank/DDBJ databases">
        <authorList>
            <person name="King R."/>
        </authorList>
    </citation>
    <scope>NUCLEOTIDE SEQUENCE</scope>
</reference>
<evidence type="ECO:0000256" key="2">
    <source>
        <dbReference type="ARBA" id="ARBA00022670"/>
    </source>
</evidence>
<dbReference type="PROSITE" id="PS00134">
    <property type="entry name" value="TRYPSIN_HIS"/>
    <property type="match status" value="1"/>
</dbReference>
<name>A0A9P0GU67_PHACE</name>
<dbReference type="InterPro" id="IPR033116">
    <property type="entry name" value="TRYPSIN_SER"/>
</dbReference>
<keyword evidence="4" id="KW-0222">Digestion</keyword>
<dbReference type="CDD" id="cd00190">
    <property type="entry name" value="Tryp_SPc"/>
    <property type="match status" value="1"/>
</dbReference>
<evidence type="ECO:0000256" key="8">
    <source>
        <dbReference type="ARBA" id="ARBA00023157"/>
    </source>
</evidence>
<feature type="domain" description="Peptidase S1" evidence="12">
    <location>
        <begin position="83"/>
        <end position="306"/>
    </location>
</feature>
<evidence type="ECO:0000256" key="4">
    <source>
        <dbReference type="ARBA" id="ARBA00022757"/>
    </source>
</evidence>
<accession>A0A9P0GU67</accession>
<dbReference type="InterPro" id="IPR043504">
    <property type="entry name" value="Peptidase_S1_PA_chymotrypsin"/>
</dbReference>
<evidence type="ECO:0000256" key="10">
    <source>
        <dbReference type="ARBA" id="ARBA00038868"/>
    </source>
</evidence>
<keyword evidence="6 11" id="KW-0720">Serine protease</keyword>
<dbReference type="InterPro" id="IPR018114">
    <property type="entry name" value="TRYPSIN_HIS"/>
</dbReference>
<dbReference type="InterPro" id="IPR050430">
    <property type="entry name" value="Peptidase_S1"/>
</dbReference>
<dbReference type="PROSITE" id="PS50240">
    <property type="entry name" value="TRYPSIN_DOM"/>
    <property type="match status" value="1"/>
</dbReference>
<dbReference type="SMART" id="SM00020">
    <property type="entry name" value="Tryp_SPc"/>
    <property type="match status" value="1"/>
</dbReference>
<dbReference type="EMBL" id="OU896710">
    <property type="protein sequence ID" value="CAH1163021.1"/>
    <property type="molecule type" value="Genomic_DNA"/>
</dbReference>
<evidence type="ECO:0000259" key="12">
    <source>
        <dbReference type="PROSITE" id="PS50240"/>
    </source>
</evidence>
<organism evidence="13 14">
    <name type="scientific">Phaedon cochleariae</name>
    <name type="common">Mustard beetle</name>
    <dbReference type="NCBI Taxonomy" id="80249"/>
    <lineage>
        <taxon>Eukaryota</taxon>
        <taxon>Metazoa</taxon>
        <taxon>Ecdysozoa</taxon>
        <taxon>Arthropoda</taxon>
        <taxon>Hexapoda</taxon>
        <taxon>Insecta</taxon>
        <taxon>Pterygota</taxon>
        <taxon>Neoptera</taxon>
        <taxon>Endopterygota</taxon>
        <taxon>Coleoptera</taxon>
        <taxon>Polyphaga</taxon>
        <taxon>Cucujiformia</taxon>
        <taxon>Chrysomeloidea</taxon>
        <taxon>Chrysomelidae</taxon>
        <taxon>Chrysomelinae</taxon>
        <taxon>Chrysomelini</taxon>
        <taxon>Phaedon</taxon>
    </lineage>
</organism>
<proteinExistence type="inferred from homology"/>
<keyword evidence="14" id="KW-1185">Reference proteome</keyword>
<dbReference type="Pfam" id="PF00089">
    <property type="entry name" value="Trypsin"/>
    <property type="match status" value="1"/>
</dbReference>
<dbReference type="PANTHER" id="PTHR24276:SF97">
    <property type="entry name" value="GH13245P2-RELATED"/>
    <property type="match status" value="1"/>
</dbReference>
<comment type="similarity">
    <text evidence="1">Belongs to the peptidase S1 family.</text>
</comment>
<dbReference type="EC" id="3.4.21.4" evidence="10"/>
<dbReference type="GO" id="GO:0004252">
    <property type="term" value="F:serine-type endopeptidase activity"/>
    <property type="evidence" value="ECO:0007669"/>
    <property type="project" value="UniProtKB-EC"/>
</dbReference>
<keyword evidence="3" id="KW-0732">Signal</keyword>
<evidence type="ECO:0000256" key="5">
    <source>
        <dbReference type="ARBA" id="ARBA00022801"/>
    </source>
</evidence>
<dbReference type="GO" id="GO:0007586">
    <property type="term" value="P:digestion"/>
    <property type="evidence" value="ECO:0007669"/>
    <property type="project" value="UniProtKB-KW"/>
</dbReference>
<gene>
    <name evidence="13" type="ORF">PHAECO_LOCUS8382</name>
</gene>
<dbReference type="OrthoDB" id="10059102at2759"/>
<dbReference type="SUPFAM" id="SSF50494">
    <property type="entry name" value="Trypsin-like serine proteases"/>
    <property type="match status" value="1"/>
</dbReference>
<dbReference type="Proteomes" id="UP001153737">
    <property type="component" value="Chromosome 4"/>
</dbReference>
<keyword evidence="5 11" id="KW-0378">Hydrolase</keyword>
<evidence type="ECO:0000256" key="3">
    <source>
        <dbReference type="ARBA" id="ARBA00022729"/>
    </source>
</evidence>
<evidence type="ECO:0000256" key="11">
    <source>
        <dbReference type="RuleBase" id="RU363034"/>
    </source>
</evidence>
<keyword evidence="2 11" id="KW-0645">Protease</keyword>